<accession>A0A177AI48</accession>
<sequence>MAPYDTTPIPPTRTHRRATIVDRVASWTPPPRSATVALRERPLTVRIAVVPLQSRTNSRAAGRPCLNAMRGDAMHHLPQKQAGNHDVAPLPATNPPSQPAITHCQRPITGQHARINHDNPAGGGTFRIGEHADGEVKLVQLRLSDRATGRAIATPSGQAGVSVPVPLPLRGSGLGGDQGGERAGSRT</sequence>
<evidence type="ECO:0000313" key="2">
    <source>
        <dbReference type="EMBL" id="OAF60971.1"/>
    </source>
</evidence>
<feature type="region of interest" description="Disordered" evidence="1">
    <location>
        <begin position="150"/>
        <end position="187"/>
    </location>
</feature>
<organism evidence="2">
    <name type="scientific">Pseudogymnoascus destructans</name>
    <dbReference type="NCBI Taxonomy" id="655981"/>
    <lineage>
        <taxon>Eukaryota</taxon>
        <taxon>Fungi</taxon>
        <taxon>Dikarya</taxon>
        <taxon>Ascomycota</taxon>
        <taxon>Pezizomycotina</taxon>
        <taxon>Leotiomycetes</taxon>
        <taxon>Thelebolales</taxon>
        <taxon>Thelebolaceae</taxon>
        <taxon>Pseudogymnoascus</taxon>
    </lineage>
</organism>
<dbReference type="GeneID" id="36285737"/>
<dbReference type="Proteomes" id="UP000077154">
    <property type="component" value="Unassembled WGS sequence"/>
</dbReference>
<dbReference type="EMBL" id="KV441390">
    <property type="protein sequence ID" value="OAF60971.1"/>
    <property type="molecule type" value="Genomic_DNA"/>
</dbReference>
<gene>
    <name evidence="2" type="ORF">VC83_02658</name>
</gene>
<reference evidence="2" key="1">
    <citation type="submission" date="2016-03" db="EMBL/GenBank/DDBJ databases">
        <title>Updated assembly of Pseudogymnoascus destructans, the fungus causing white-nose syndrome of bats.</title>
        <authorList>
            <person name="Palmer J.M."/>
            <person name="Drees K.P."/>
            <person name="Foster J.T."/>
            <person name="Lindner D.L."/>
        </authorList>
    </citation>
    <scope>NUCLEOTIDE SEQUENCE [LARGE SCALE GENOMIC DNA]</scope>
    <source>
        <strain evidence="2">20631-21</strain>
    </source>
</reference>
<dbReference type="RefSeq" id="XP_024326252.1">
    <property type="nucleotide sequence ID" value="XM_024466316.1"/>
</dbReference>
<name>A0A177AI48_9PEZI</name>
<evidence type="ECO:0000256" key="1">
    <source>
        <dbReference type="SAM" id="MobiDB-lite"/>
    </source>
</evidence>
<proteinExistence type="predicted"/>
<protein>
    <submittedName>
        <fullName evidence="2">Uncharacterized protein</fullName>
    </submittedName>
</protein>
<dbReference type="AlphaFoldDB" id="A0A177AI48"/>